<feature type="region of interest" description="Disordered" evidence="14">
    <location>
        <begin position="353"/>
        <end position="685"/>
    </location>
</feature>
<feature type="region of interest" description="Disordered" evidence="14">
    <location>
        <begin position="3275"/>
        <end position="3339"/>
    </location>
</feature>
<dbReference type="GO" id="GO:0005524">
    <property type="term" value="F:ATP binding"/>
    <property type="evidence" value="ECO:0007669"/>
    <property type="project" value="UniProtKB-UniRule"/>
</dbReference>
<feature type="compositionally biased region" description="Basic and acidic residues" evidence="14">
    <location>
        <begin position="1482"/>
        <end position="1495"/>
    </location>
</feature>
<evidence type="ECO:0000256" key="6">
    <source>
        <dbReference type="ARBA" id="ARBA00022741"/>
    </source>
</evidence>
<dbReference type="InterPro" id="IPR011009">
    <property type="entry name" value="Kinase-like_dom_sf"/>
</dbReference>
<evidence type="ECO:0000256" key="1">
    <source>
        <dbReference type="ARBA" id="ARBA00008874"/>
    </source>
</evidence>
<feature type="compositionally biased region" description="Low complexity" evidence="14">
    <location>
        <begin position="1"/>
        <end position="15"/>
    </location>
</feature>
<feature type="compositionally biased region" description="Polar residues" evidence="14">
    <location>
        <begin position="94"/>
        <end position="119"/>
    </location>
</feature>
<name>E9AUL5_LEIMU</name>
<dbReference type="PROSITE" id="PS00107">
    <property type="entry name" value="PROTEIN_KINASE_ATP"/>
    <property type="match status" value="1"/>
</dbReference>
<feature type="compositionally biased region" description="Gly residues" evidence="14">
    <location>
        <begin position="3872"/>
        <end position="3890"/>
    </location>
</feature>
<dbReference type="InterPro" id="IPR000719">
    <property type="entry name" value="Prot_kinase_dom"/>
</dbReference>
<feature type="compositionally biased region" description="Low complexity" evidence="14">
    <location>
        <begin position="3301"/>
        <end position="3314"/>
    </location>
</feature>
<dbReference type="NCBIfam" id="TIGR00229">
    <property type="entry name" value="sensory_box"/>
    <property type="match status" value="1"/>
</dbReference>
<evidence type="ECO:0000256" key="3">
    <source>
        <dbReference type="ARBA" id="ARBA00022527"/>
    </source>
</evidence>
<evidence type="ECO:0000256" key="8">
    <source>
        <dbReference type="ARBA" id="ARBA00022840"/>
    </source>
</evidence>
<feature type="compositionally biased region" description="Acidic residues" evidence="14">
    <location>
        <begin position="3934"/>
        <end position="3947"/>
    </location>
</feature>
<feature type="compositionally biased region" description="Basic and acidic residues" evidence="14">
    <location>
        <begin position="1465"/>
        <end position="1474"/>
    </location>
</feature>
<dbReference type="SMART" id="SM00220">
    <property type="entry name" value="S_TKc"/>
    <property type="match status" value="1"/>
</dbReference>
<dbReference type="SUPFAM" id="SSF56112">
    <property type="entry name" value="Protein kinase-like (PK-like)"/>
    <property type="match status" value="1"/>
</dbReference>
<dbReference type="InterPro" id="IPR050629">
    <property type="entry name" value="STE20/SPS1-PAK"/>
</dbReference>
<feature type="region of interest" description="Disordered" evidence="14">
    <location>
        <begin position="2273"/>
        <end position="2292"/>
    </location>
</feature>
<dbReference type="Gene3D" id="1.10.510.10">
    <property type="entry name" value="Transferase(Phosphotransferase) domain 1"/>
    <property type="match status" value="1"/>
</dbReference>
<evidence type="ECO:0000256" key="9">
    <source>
        <dbReference type="ARBA" id="ARBA00022992"/>
    </source>
</evidence>
<dbReference type="Pfam" id="PF00069">
    <property type="entry name" value="Pkinase"/>
    <property type="match status" value="1"/>
</dbReference>
<feature type="compositionally biased region" description="Low complexity" evidence="14">
    <location>
        <begin position="2337"/>
        <end position="2349"/>
    </location>
</feature>
<reference evidence="18 19" key="1">
    <citation type="journal article" date="2011" name="Genome Res.">
        <title>Chromosome and gene copy number variation allow major structural change between species and strains of Leishmania.</title>
        <authorList>
            <person name="Rogers M.B."/>
            <person name="Hilley J.D."/>
            <person name="Dickens N.J."/>
            <person name="Wilkes J."/>
            <person name="Bates P.A."/>
            <person name="Depledge D.P."/>
            <person name="Harris D."/>
            <person name="Her Y."/>
            <person name="Herzyk P."/>
            <person name="Imamura H."/>
            <person name="Otto T.D."/>
            <person name="Sanders M."/>
            <person name="Seeger K."/>
            <person name="Dujardin J.C."/>
            <person name="Berriman M."/>
            <person name="Smith D.F."/>
            <person name="Hertz-Fowler C."/>
            <person name="Mottram J.C."/>
        </authorList>
    </citation>
    <scope>NUCLEOTIDE SEQUENCE [LARGE SCALE GENOMIC DNA]</scope>
    <source>
        <strain evidence="18 19">MHOM/GT/2001/U1103</strain>
    </source>
</reference>
<evidence type="ECO:0000313" key="19">
    <source>
        <dbReference type="Proteomes" id="UP000007259"/>
    </source>
</evidence>
<evidence type="ECO:0000256" key="11">
    <source>
        <dbReference type="ARBA" id="ARBA00048679"/>
    </source>
</evidence>
<dbReference type="Gene3D" id="3.30.450.20">
    <property type="entry name" value="PAS domain"/>
    <property type="match status" value="1"/>
</dbReference>
<keyword evidence="19" id="KW-1185">Reference proteome</keyword>
<feature type="compositionally biased region" description="Polar residues" evidence="14">
    <location>
        <begin position="3315"/>
        <end position="3324"/>
    </location>
</feature>
<dbReference type="RefSeq" id="XP_003875139.1">
    <property type="nucleotide sequence ID" value="XM_003875090.1"/>
</dbReference>
<dbReference type="InterPro" id="IPR000014">
    <property type="entry name" value="PAS"/>
</dbReference>
<feature type="compositionally biased region" description="Basic residues" evidence="14">
    <location>
        <begin position="2517"/>
        <end position="2530"/>
    </location>
</feature>
<proteinExistence type="inferred from homology"/>
<keyword evidence="4" id="KW-0140">cGMP</keyword>
<organism evidence="18 19">
    <name type="scientific">Leishmania mexicana (strain MHOM/GT/2001/U1103)</name>
    <dbReference type="NCBI Taxonomy" id="929439"/>
    <lineage>
        <taxon>Eukaryota</taxon>
        <taxon>Discoba</taxon>
        <taxon>Euglenozoa</taxon>
        <taxon>Kinetoplastea</taxon>
        <taxon>Metakinetoplastina</taxon>
        <taxon>Trypanosomatida</taxon>
        <taxon>Trypanosomatidae</taxon>
        <taxon>Leishmaniinae</taxon>
        <taxon>Leishmania</taxon>
    </lineage>
</organism>
<dbReference type="SUPFAM" id="SSF55785">
    <property type="entry name" value="PYP-like sensor domain (PAS domain)"/>
    <property type="match status" value="1"/>
</dbReference>
<dbReference type="PROSITE" id="PS50011">
    <property type="entry name" value="PROTEIN_KINASE_DOM"/>
    <property type="match status" value="1"/>
</dbReference>
<feature type="region of interest" description="Disordered" evidence="14">
    <location>
        <begin position="3158"/>
        <end position="3253"/>
    </location>
</feature>
<feature type="region of interest" description="Disordered" evidence="14">
    <location>
        <begin position="1"/>
        <end position="52"/>
    </location>
</feature>
<feature type="domain" description="Cyclic nucleotide-binding" evidence="16">
    <location>
        <begin position="1969"/>
        <end position="2087"/>
    </location>
</feature>
<dbReference type="Pfam" id="PF00989">
    <property type="entry name" value="PAS"/>
    <property type="match status" value="1"/>
</dbReference>
<dbReference type="GO" id="GO:0030553">
    <property type="term" value="F:cGMP binding"/>
    <property type="evidence" value="ECO:0007669"/>
    <property type="project" value="UniProtKB-KW"/>
</dbReference>
<feature type="region of interest" description="Disordered" evidence="14">
    <location>
        <begin position="2718"/>
        <end position="2744"/>
    </location>
</feature>
<dbReference type="PROSITE" id="PS50042">
    <property type="entry name" value="CNMP_BINDING_3"/>
    <property type="match status" value="2"/>
</dbReference>
<feature type="compositionally biased region" description="Low complexity" evidence="14">
    <location>
        <begin position="544"/>
        <end position="564"/>
    </location>
</feature>
<feature type="compositionally biased region" description="Acidic residues" evidence="14">
    <location>
        <begin position="3903"/>
        <end position="3912"/>
    </location>
</feature>
<protein>
    <recommendedName>
        <fullName evidence="2">non-specific serine/threonine protein kinase</fullName>
        <ecNumber evidence="2">2.7.11.1</ecNumber>
    </recommendedName>
</protein>
<dbReference type="InterPro" id="IPR018490">
    <property type="entry name" value="cNMP-bd_dom_sf"/>
</dbReference>
<keyword evidence="3" id="KW-0723">Serine/threonine-protein kinase</keyword>
<feature type="region of interest" description="Disordered" evidence="14">
    <location>
        <begin position="3871"/>
        <end position="3988"/>
    </location>
</feature>
<dbReference type="PhylomeDB" id="E9AUL5"/>
<dbReference type="SMART" id="SM00091">
    <property type="entry name" value="PAS"/>
    <property type="match status" value="1"/>
</dbReference>
<feature type="compositionally biased region" description="Polar residues" evidence="14">
    <location>
        <begin position="1347"/>
        <end position="1363"/>
    </location>
</feature>
<dbReference type="CDD" id="cd22961">
    <property type="entry name" value="DD_TEX55-like"/>
    <property type="match status" value="1"/>
</dbReference>
<dbReference type="PROSITE" id="PS50112">
    <property type="entry name" value="PAS"/>
    <property type="match status" value="1"/>
</dbReference>
<feature type="compositionally biased region" description="Low complexity" evidence="14">
    <location>
        <begin position="782"/>
        <end position="791"/>
    </location>
</feature>
<dbReference type="InterPro" id="IPR013767">
    <property type="entry name" value="PAS_fold"/>
</dbReference>
<feature type="compositionally biased region" description="Polar residues" evidence="14">
    <location>
        <begin position="1290"/>
        <end position="1300"/>
    </location>
</feature>
<feature type="compositionally biased region" description="Polar residues" evidence="14">
    <location>
        <begin position="2724"/>
        <end position="2737"/>
    </location>
</feature>
<feature type="region of interest" description="Disordered" evidence="14">
    <location>
        <begin position="295"/>
        <end position="328"/>
    </location>
</feature>
<feature type="compositionally biased region" description="Low complexity" evidence="14">
    <location>
        <begin position="2594"/>
        <end position="2611"/>
    </location>
</feature>
<dbReference type="InterPro" id="IPR008271">
    <property type="entry name" value="Ser/Thr_kinase_AS"/>
</dbReference>
<evidence type="ECO:0000313" key="18">
    <source>
        <dbReference type="EMBL" id="CBZ26644.1"/>
    </source>
</evidence>
<dbReference type="OrthoDB" id="267132at2759"/>
<feature type="compositionally biased region" description="Polar residues" evidence="14">
    <location>
        <begin position="2278"/>
        <end position="2291"/>
    </location>
</feature>
<feature type="compositionally biased region" description="Polar residues" evidence="14">
    <location>
        <begin position="196"/>
        <end position="207"/>
    </location>
</feature>
<dbReference type="EC" id="2.7.11.1" evidence="2"/>
<feature type="compositionally biased region" description="Basic and acidic residues" evidence="14">
    <location>
        <begin position="17"/>
        <end position="26"/>
    </location>
</feature>
<keyword evidence="7" id="KW-0418">Kinase</keyword>
<dbReference type="GO" id="GO:0006355">
    <property type="term" value="P:regulation of DNA-templated transcription"/>
    <property type="evidence" value="ECO:0007669"/>
    <property type="project" value="InterPro"/>
</dbReference>
<dbReference type="PANTHER" id="PTHR48012">
    <property type="entry name" value="STERILE20-LIKE KINASE, ISOFORM B-RELATED"/>
    <property type="match status" value="1"/>
</dbReference>
<feature type="compositionally biased region" description="Low complexity" evidence="14">
    <location>
        <begin position="1364"/>
        <end position="1380"/>
    </location>
</feature>
<evidence type="ECO:0000256" key="4">
    <source>
        <dbReference type="ARBA" id="ARBA00022535"/>
    </source>
</evidence>
<dbReference type="InterPro" id="IPR014710">
    <property type="entry name" value="RmlC-like_jellyroll"/>
</dbReference>
<keyword evidence="5" id="KW-0808">Transferase</keyword>
<keyword evidence="9" id="KW-0142">cGMP-binding</keyword>
<feature type="compositionally biased region" description="Basic and acidic residues" evidence="14">
    <location>
        <begin position="504"/>
        <end position="514"/>
    </location>
</feature>
<dbReference type="GO" id="GO:0004674">
    <property type="term" value="F:protein serine/threonine kinase activity"/>
    <property type="evidence" value="ECO:0007669"/>
    <property type="project" value="UniProtKB-KW"/>
</dbReference>
<feature type="domain" description="Protein kinase" evidence="15">
    <location>
        <begin position="3578"/>
        <end position="3841"/>
    </location>
</feature>
<dbReference type="InterPro" id="IPR035965">
    <property type="entry name" value="PAS-like_dom_sf"/>
</dbReference>
<dbReference type="SMART" id="SM00100">
    <property type="entry name" value="cNMP"/>
    <property type="match status" value="2"/>
</dbReference>
<dbReference type="InterPro" id="IPR017441">
    <property type="entry name" value="Protein_kinase_ATP_BS"/>
</dbReference>
<dbReference type="OMA" id="HEKDARR"/>
<evidence type="ECO:0000259" key="15">
    <source>
        <dbReference type="PROSITE" id="PS50011"/>
    </source>
</evidence>
<evidence type="ECO:0000256" key="12">
    <source>
        <dbReference type="PROSITE-ProRule" id="PRU10141"/>
    </source>
</evidence>
<feature type="coiled-coil region" evidence="13">
    <location>
        <begin position="3542"/>
        <end position="3569"/>
    </location>
</feature>
<dbReference type="VEuPathDB" id="TriTrypDB:LmxM.20.0770"/>
<feature type="compositionally biased region" description="Basic and acidic residues" evidence="14">
    <location>
        <begin position="3289"/>
        <end position="3298"/>
    </location>
</feature>
<feature type="compositionally biased region" description="Low complexity" evidence="14">
    <location>
        <begin position="1689"/>
        <end position="1703"/>
    </location>
</feature>
<dbReference type="PANTHER" id="PTHR48012:SF10">
    <property type="entry name" value="FI20177P1"/>
    <property type="match status" value="1"/>
</dbReference>
<evidence type="ECO:0000256" key="7">
    <source>
        <dbReference type="ARBA" id="ARBA00022777"/>
    </source>
</evidence>
<dbReference type="Pfam" id="PF00027">
    <property type="entry name" value="cNMP_binding"/>
    <property type="match status" value="1"/>
</dbReference>
<evidence type="ECO:0000256" key="5">
    <source>
        <dbReference type="ARBA" id="ARBA00022679"/>
    </source>
</evidence>
<feature type="compositionally biased region" description="Basic and acidic residues" evidence="14">
    <location>
        <begin position="759"/>
        <end position="769"/>
    </location>
</feature>
<feature type="compositionally biased region" description="Basic and acidic residues" evidence="14">
    <location>
        <begin position="3192"/>
        <end position="3204"/>
    </location>
</feature>
<evidence type="ECO:0000256" key="2">
    <source>
        <dbReference type="ARBA" id="ARBA00012513"/>
    </source>
</evidence>
<evidence type="ECO:0000256" key="10">
    <source>
        <dbReference type="ARBA" id="ARBA00047899"/>
    </source>
</evidence>
<feature type="region of interest" description="Disordered" evidence="14">
    <location>
        <begin position="2298"/>
        <end position="2379"/>
    </location>
</feature>
<dbReference type="InterPro" id="IPR000595">
    <property type="entry name" value="cNMP-bd_dom"/>
</dbReference>
<dbReference type="CDD" id="cd00038">
    <property type="entry name" value="CAP_ED"/>
    <property type="match status" value="1"/>
</dbReference>
<keyword evidence="8 12" id="KW-0067">ATP-binding</keyword>
<feature type="compositionally biased region" description="Low complexity" evidence="14">
    <location>
        <begin position="3232"/>
        <end position="3247"/>
    </location>
</feature>
<dbReference type="GeneID" id="13448630"/>
<feature type="region of interest" description="Disordered" evidence="14">
    <location>
        <begin position="2517"/>
        <end position="2537"/>
    </location>
</feature>
<feature type="compositionally biased region" description="Acidic residues" evidence="14">
    <location>
        <begin position="296"/>
        <end position="305"/>
    </location>
</feature>
<evidence type="ECO:0000256" key="13">
    <source>
        <dbReference type="SAM" id="Coils"/>
    </source>
</evidence>
<keyword evidence="6 12" id="KW-0547">Nucleotide-binding</keyword>
<dbReference type="GO" id="GO:0005737">
    <property type="term" value="C:cytoplasm"/>
    <property type="evidence" value="ECO:0007669"/>
    <property type="project" value="TreeGrafter"/>
</dbReference>
<gene>
    <name evidence="18" type="ORF">LMXM_20_0770</name>
</gene>
<feature type="compositionally biased region" description="Polar residues" evidence="14">
    <location>
        <begin position="1572"/>
        <end position="1582"/>
    </location>
</feature>
<feature type="compositionally biased region" description="Polar residues" evidence="14">
    <location>
        <begin position="604"/>
        <end position="637"/>
    </location>
</feature>
<dbReference type="EMBL" id="FR799573">
    <property type="protein sequence ID" value="CBZ26644.1"/>
    <property type="molecule type" value="Genomic_DNA"/>
</dbReference>
<feature type="compositionally biased region" description="Basic and acidic residues" evidence="14">
    <location>
        <begin position="1585"/>
        <end position="1594"/>
    </location>
</feature>
<evidence type="ECO:0000259" key="17">
    <source>
        <dbReference type="PROSITE" id="PS50112"/>
    </source>
</evidence>
<feature type="region of interest" description="Disordered" evidence="14">
    <location>
        <begin position="1263"/>
        <end position="1500"/>
    </location>
</feature>
<feature type="compositionally biased region" description="Polar residues" evidence="14">
    <location>
        <begin position="3916"/>
        <end position="3931"/>
    </location>
</feature>
<dbReference type="SMR" id="E9AUL5"/>
<sequence>MSHFSSSSSDSSSDDGIFTRRVEFQQRQRGASSSSSSVPASGPSATRDEVATISESALPCRVDAVEAPTAAGATISRARSQPPDVVPVVLSERVTTQTSLQSASTGSENKSSPGGSPIQQRRGRVAGARPPAIKGSLGTPTEPATEPKQQRGRRSSVSNPGSPLALPPPSRSSSRQRRTSVHSMSTTDLVVATLVRASSNTLSTPTNKRAGGRGGGGIRRRHPRGAATTSLRALSPVSASPTASAVNARLLSDEAYLDMFHIPALIAQLSLSLMAAKPVDPRAFTRDWLADRLVSEEDEDDDNIDDGGGSTNSGSGAREQESQVLPSDTAVLTRSTELPSSTSFVFQASGSTMGDLASDSGAARPCSAEVSCRQGRPRRHARQRRRANISGEDEADDSAKAPLAAAGDGDEDKTGTAVDRPASVEHAMRKRKAFERRAQRKHRKNVATPITLQQRGVRRINNDAGSRKSEMSASSRNNTSEDAGSRSPPCGSLLTTLAPPPAESSEHRESRAAECESSSPMHRSEETERSATAAAPRSLPPTPKASSSSSPSSSSSFTFKSSGSDGVEWARVELQSRRTTVAGSSASAEVDIPSSHPRMAMASEPSTSTEGLSALHGTTHSGHAVRQSSNTSRTAKTAANDVPASVTAEHKGTHKSSSSSASDRYTGDIGAFTSPPQRRITAIPPTVSASTVASATSLLGANTEVNPSPAAQQQQQFEAHGPATLVHDRVGHTSDQATELSTTASSTTRPEASAAKHGAVKEEFSRSDSEAGEGGEAERHSSSAAAAAAESDGNDVDDDVGFAIFSPILAVNATTNEVIDYREAGVTPPLAPAFSPTGTGTCALPSYPTVSASGVGGGHLAQTYTSTAVTQSSGFPPYATRPVSSTFNVLPTPMLADLVGCGGLTNTSFGRRGVPNSSFGRRPAPMTGAAGRYADPAAGAMAGSSSPPTPFITPHAPMDLPALDVGGGGGDGESLENLQLLGFPKLNSNLAAGSVVSVTGARTSGSAVVAREATSVQERKAVQDDVVADPNTAAPSAFCQSAALHGAPDGARNTNLSLTKDTLGPVTALSTASSPLSSTMKLESARRLGKLLDQLPAAKYAAAIVFLEGLLSSSGGSSDTAVTPESESISMMATIGDASNLNRGLLNITNTATDTTLGGVGLSDDGSSPLVGSITPGKPWAGTFGPDRSPTGRAPSFAHLVAGGSIQAPALPASGLNEDGVGAVGMVGRPPAGGHSRSLSKGGPTSVEALVRDALSQSVLRSLPSTHEEVPGSMPSLPLRLEVSGRGASDGTSVGMQRVSSPARLENTHGERFANTATSTPRANTSRTSSPVPVVPGGGSGDPASQHPPSQSERSNLSFYKQPSSTTMSSLRRQSSSPSPGGYALTAAAHQQQQQQQQSVTRKATEDRRGSAAATMPPQSLSGPPPLSPAGNSSLATTGIPVSGQGLIGVAAPTQPGASCVGDPDEARTPEHSTARTATAADVREADSGSKDHQDAAFGGSDNCDLGSYAAQERQSQALQHGHGVVSSSGQSLPAHAKDQNTVDSFSAAGAAVETAESSAAVPPKALRVTQRRCSNGDSGSVSLPERRGARGDCDEGTLPPQCGTHQQLMPLDAAENPISLHAHSKESVASLPSGAAPITNSGADGGGSRRSGNTPGYWPGTFDNSQVSGSAAAEDIQQRPRSGRELCSSAAKSSPASAVGSSGVVGWGGTVSGSPSPPLHAQHPHSAGRELEFEDVDLGATLRTAVALAAAAGTQSTRTVYGSHSRNNDSMNGPAILSSTSDQSAGVAVVSGGSVVAAEPFASADANEGLSSLATADETYINDLFVTHSSQSPPTLQCSNRKTLPSMVDGKGAGGDRVSLPPSQTVSLLNACSVSVTEGGDVSAATTSTLPPAIAPVAVSAEGTVLATPITAAITPIIEPSTPSPPLSELPMVTSSVVVAMNSFFSREDHVAPEELEVVREVVAHYDAFASLDETQLETLVRTMGRMELQRGTTVVREGDSTLGQLLLIVSGKLAISRKGLVTRTLARGQFYGEMEMSYDVERSRVTLTAATPTVVLYALQKADYHKLVIHEKDARRYMFLQYVNECVLFKGLSPYIKMRLADSFRVCRLRKGAKLTDQGAPVEWMYLLMSGNVRMTYQTPPSSGGETNDCPLPRRCAAPGEDARHTVTTSHSFSNFAGSTTLSEAHMSSAASAAAASTVAGASMTRCGAALSGITSSLSSSLTPLTVASQMPSSTLLLSKAAVASLNTSAQQQDLLAVRAASSAEACKGSPLISMVSPSSGANTATPRTPQLLHLPNAKAAHTKNRGKSDDRLAEQGADDGPPRPYSWHPRSRRLQSQQSQQDRSVSGWQGLLQPNASTADSLDADNTKLPSPLSTSVSVRQSVNTLLDTNIHSNAGSTLTTSLTNTAATLAGAAGVNKTVVVVDRSKGQLVGETEFVFKCKGLFAAVATTPVQAARISRLHFEAIMTRAVVEEMKHSMLLNPDYYFFEFTVPEALKEDMRRMLFRLNVGPAARRHTRHAQHQQHLRHSVTGVEGTISALRSRGGTAGGNRDSEAGRRHCRQSMVLSRRIQREHNCASFMGNITGGPGGSSNGPNGTTGSSGSNSHSTSLPHATVGAQDGSHERNDGSTSQAGSKRHQTSQRRFRTAPLEISPTMMRLSTERETADSAVTAGMESSALHYLAAPTVYGGPFASPTAASTTVVSSTSAGEDSVAFTPAPAATMGSTGNVKGRGSSSDGDHNRYSRATARLTTAGLRTSFTKHSSTTTSLRRRVSTRGEIVFSGSRNLYRFTAEAMSMNESIVIAVVVDGTIIRWNSVAQSVTGYAPFEVIGKSIFDFIVSEDGRQHMRDTLAVAARFAGKWEQYNMRRLQEQRVFPFRQNTGLYQVGLALSVIPSNYAKTAEVLLLIGREGKYRAASTYAADVAKWLEGSLKPQLRQFQRRMVQIESHGWQLTAEDALQVRGNLDACMSMVEQFTKFSLLNMDVVSQSWRPVRASALLRRFAVEAMAFARQQQHEYYCNIDLVEPKAEVFLDSPQVLAILRLLLGDALQCPNIDDDGNAIVVHAELRVTVVGPQDTNQVPLAIGSPAGRVSGGGSSAGGFAGPFAPPNMSSIAPPENHSSSAAAAHGLRNVVASPPGSAKASYPVIYAPVSAVQSSSEATPLIPSGVSLPHRPLPRGHPPPLHAQKSHQHHGSDMVLPDHSHDSPLVVLVGDKASGSGGNAQAGVDGSPNSAAVGPSSGSTASSGTGMRGLPCAPISNTLTATLRRIRFELRDDGPTIPSLRSPEAVASERTRDHASPESASVDDSAARDSTSLKSVSCTSDSLADEGAGDGGGPSAALEASRSFTFAAASARRGAELEQVEKILANLGGVVYGFTRPDVPGNVVRVELPLLVVPGSTDDGRDEENGGGGGGGGTAAPPSSATRTFTVIVADNNRLHQQQLCRVLWARQHAVVPVTSFRDLGRKLEMNTADILLIDPLHIDIASEDYESLLGDDPFDDIRVLSTRLALVVMASDFSDWRVQKLLNRHAVVELPKVGSGALVHIAMQEAEQLVTEMREEEERLDLIRRTFTNSSTERHKVGKRIGKGAFGDVFEVEDTLTGGKMAMKRMRLHDGLLADEVLQEILAMTTLTHENIIQYFYCEKESDTLLRLYMELAPGGTLRDKIRETPGVPLPFEEIVHHLSCICHGLAYVHEKSYVHGDLKTANLLLGTRNRTKIGDFGTAKHLAPHQLLYTMVGTPQYMAPEVLTADAEQRLGYDFKADIWSLGCIVLEMATGSPPFAHMECAQGMGIIKYLTELTDTPDLSPLFSGNPLVYEFVKRCLDVDPQNRPTAQELLHFDILEGAVASQRAERLVRRAEMLYKLNKYAAMRADGGGGGTGRSTSGGGGGRDGTARRGRGHDGSQDSEEAEGDDDNHSSLYESGVLFSSNGSTAYEEYDDEDDYDENEELSEHDSAEDAMEDDSVPREQRDQQHSPPTSSSPAFMHEGVK</sequence>
<dbReference type="FunFam" id="1.10.510.10:FF:000805">
    <property type="entry name" value="Mitogen activated kinase-like protein"/>
    <property type="match status" value="1"/>
</dbReference>
<dbReference type="Proteomes" id="UP000007259">
    <property type="component" value="Chromosome 20"/>
</dbReference>
<feature type="compositionally biased region" description="Basic and acidic residues" evidence="14">
    <location>
        <begin position="3962"/>
        <end position="3971"/>
    </location>
</feature>
<dbReference type="SUPFAM" id="SSF51206">
    <property type="entry name" value="cAMP-binding domain-like"/>
    <property type="match status" value="2"/>
</dbReference>
<feature type="compositionally biased region" description="Low complexity" evidence="14">
    <location>
        <begin position="30"/>
        <end position="45"/>
    </location>
</feature>
<dbReference type="PROSITE" id="PS00108">
    <property type="entry name" value="PROTEIN_KINASE_ST"/>
    <property type="match status" value="1"/>
</dbReference>
<feature type="compositionally biased region" description="Polar residues" evidence="14">
    <location>
        <begin position="577"/>
        <end position="587"/>
    </location>
</feature>
<feature type="binding site" evidence="12">
    <location>
        <position position="3607"/>
    </location>
    <ligand>
        <name>ATP</name>
        <dbReference type="ChEBI" id="CHEBI:30616"/>
    </ligand>
</feature>
<dbReference type="CDD" id="cd00130">
    <property type="entry name" value="PAS"/>
    <property type="match status" value="1"/>
</dbReference>
<accession>E9AUL5</accession>
<dbReference type="Gene3D" id="2.60.120.10">
    <property type="entry name" value="Jelly Rolls"/>
    <property type="match status" value="2"/>
</dbReference>
<feature type="region of interest" description="Disordered" evidence="14">
    <location>
        <begin position="735"/>
        <end position="793"/>
    </location>
</feature>
<feature type="domain" description="PAS" evidence="17">
    <location>
        <begin position="2803"/>
        <end position="2843"/>
    </location>
</feature>
<feature type="compositionally biased region" description="Basic residues" evidence="14">
    <location>
        <begin position="375"/>
        <end position="387"/>
    </location>
</feature>
<feature type="compositionally biased region" description="Polar residues" evidence="14">
    <location>
        <begin position="1315"/>
        <end position="1328"/>
    </location>
</feature>
<feature type="region of interest" description="Disordered" evidence="14">
    <location>
        <begin position="1570"/>
        <end position="1606"/>
    </location>
</feature>
<feature type="region of interest" description="Disordered" evidence="14">
    <location>
        <begin position="94"/>
        <end position="229"/>
    </location>
</feature>
<feature type="region of interest" description="Disordered" evidence="14">
    <location>
        <begin position="1626"/>
        <end position="1729"/>
    </location>
</feature>
<feature type="region of interest" description="Disordered" evidence="14">
    <location>
        <begin position="3396"/>
        <end position="3422"/>
    </location>
</feature>
<evidence type="ECO:0000259" key="16">
    <source>
        <dbReference type="PROSITE" id="PS50042"/>
    </source>
</evidence>
<feature type="region of interest" description="Disordered" evidence="14">
    <location>
        <begin position="2542"/>
        <end position="2561"/>
    </location>
</feature>
<feature type="region of interest" description="Disordered" evidence="14">
    <location>
        <begin position="2580"/>
        <end position="2652"/>
    </location>
</feature>
<dbReference type="KEGG" id="lmi:LMXM_20_0770"/>
<comment type="catalytic activity">
    <reaction evidence="11">
        <text>L-seryl-[protein] + ATP = O-phospho-L-seryl-[protein] + ADP + H(+)</text>
        <dbReference type="Rhea" id="RHEA:17989"/>
        <dbReference type="Rhea" id="RHEA-COMP:9863"/>
        <dbReference type="Rhea" id="RHEA-COMP:11604"/>
        <dbReference type="ChEBI" id="CHEBI:15378"/>
        <dbReference type="ChEBI" id="CHEBI:29999"/>
        <dbReference type="ChEBI" id="CHEBI:30616"/>
        <dbReference type="ChEBI" id="CHEBI:83421"/>
        <dbReference type="ChEBI" id="CHEBI:456216"/>
        <dbReference type="EC" id="2.7.11.1"/>
    </reaction>
</comment>
<feature type="domain" description="Cyclic nucleotide-binding" evidence="16">
    <location>
        <begin position="2090"/>
        <end position="2138"/>
    </location>
</feature>
<comment type="catalytic activity">
    <reaction evidence="10">
        <text>L-threonyl-[protein] + ATP = O-phospho-L-threonyl-[protein] + ADP + H(+)</text>
        <dbReference type="Rhea" id="RHEA:46608"/>
        <dbReference type="Rhea" id="RHEA-COMP:11060"/>
        <dbReference type="Rhea" id="RHEA-COMP:11605"/>
        <dbReference type="ChEBI" id="CHEBI:15378"/>
        <dbReference type="ChEBI" id="CHEBI:30013"/>
        <dbReference type="ChEBI" id="CHEBI:30616"/>
        <dbReference type="ChEBI" id="CHEBI:61977"/>
        <dbReference type="ChEBI" id="CHEBI:456216"/>
        <dbReference type="EC" id="2.7.11.1"/>
    </reaction>
</comment>
<comment type="similarity">
    <text evidence="1">Belongs to the protein kinase superfamily. STE Ser/Thr protein kinase family. STE20 subfamily.</text>
</comment>
<feature type="compositionally biased region" description="Basic residues" evidence="14">
    <location>
        <begin position="428"/>
        <end position="445"/>
    </location>
</feature>
<keyword evidence="13" id="KW-0175">Coiled coil</keyword>
<feature type="compositionally biased region" description="Polar residues" evidence="14">
    <location>
        <begin position="471"/>
        <end position="482"/>
    </location>
</feature>
<feature type="compositionally biased region" description="Basic residues" evidence="14">
    <location>
        <begin position="2636"/>
        <end position="2647"/>
    </location>
</feature>
<evidence type="ECO:0000256" key="14">
    <source>
        <dbReference type="SAM" id="MobiDB-lite"/>
    </source>
</evidence>